<proteinExistence type="predicted"/>
<reference evidence="1" key="1">
    <citation type="journal article" date="2021" name="Proc. Natl. Acad. Sci. U.S.A.">
        <title>A Catalog of Tens of Thousands of Viruses from Human Metagenomes Reveals Hidden Associations with Chronic Diseases.</title>
        <authorList>
            <person name="Tisza M.J."/>
            <person name="Buck C.B."/>
        </authorList>
    </citation>
    <scope>NUCLEOTIDE SEQUENCE</scope>
    <source>
        <strain evidence="1">CtfyA6</strain>
    </source>
</reference>
<sequence length="122" mass="14017">MNTEFIMSQEIAEIIKEFGGAVQINRYTKDEFGESENNTVVTTVLAYFYEKSKGINLNISISGEIVSTSASGTPYRLMMARDVESEKIRVNDEFVYNLDRYKIIDLGKFESAYFDMYCEVIK</sequence>
<protein>
    <submittedName>
        <fullName evidence="1">Uncharacterized protein</fullName>
    </submittedName>
</protein>
<organism evidence="1">
    <name type="scientific">Myoviridae sp. ctfyA6</name>
    <dbReference type="NCBI Taxonomy" id="2827698"/>
    <lineage>
        <taxon>Viruses</taxon>
        <taxon>Duplodnaviria</taxon>
        <taxon>Heunggongvirae</taxon>
        <taxon>Uroviricota</taxon>
        <taxon>Caudoviricetes</taxon>
    </lineage>
</organism>
<accession>A0A8S5STM9</accession>
<name>A0A8S5STM9_9CAUD</name>
<evidence type="ECO:0000313" key="1">
    <source>
        <dbReference type="EMBL" id="DAF54047.1"/>
    </source>
</evidence>
<dbReference type="EMBL" id="BK032670">
    <property type="protein sequence ID" value="DAF54047.1"/>
    <property type="molecule type" value="Genomic_DNA"/>
</dbReference>